<gene>
    <name evidence="2" type="ORF">HT102_04710</name>
</gene>
<dbReference type="InterPro" id="IPR024884">
    <property type="entry name" value="NAPE-PLD"/>
</dbReference>
<dbReference type="InterPro" id="IPR001279">
    <property type="entry name" value="Metallo-B-lactamas"/>
</dbReference>
<evidence type="ECO:0000259" key="1">
    <source>
        <dbReference type="Pfam" id="PF12706"/>
    </source>
</evidence>
<dbReference type="Pfam" id="PF12706">
    <property type="entry name" value="Lactamase_B_2"/>
    <property type="match status" value="1"/>
</dbReference>
<name>A0A927JBE7_9ACTN</name>
<protein>
    <submittedName>
        <fullName evidence="2">MBL fold metallo-hydrolase</fullName>
    </submittedName>
</protein>
<feature type="domain" description="Metallo-beta-lactamase" evidence="1">
    <location>
        <begin position="115"/>
        <end position="317"/>
    </location>
</feature>
<dbReference type="Proteomes" id="UP000642993">
    <property type="component" value="Unassembled WGS sequence"/>
</dbReference>
<dbReference type="AlphaFoldDB" id="A0A927JBE7"/>
<dbReference type="PIRSF" id="PIRSF038896">
    <property type="entry name" value="NAPE-PLD"/>
    <property type="match status" value="1"/>
</dbReference>
<dbReference type="RefSeq" id="WP_192038438.1">
    <property type="nucleotide sequence ID" value="NZ_JACYWE010000002.1"/>
</dbReference>
<dbReference type="EMBL" id="JACYWE010000002">
    <property type="protein sequence ID" value="MBD8505785.1"/>
    <property type="molecule type" value="Genomic_DNA"/>
</dbReference>
<dbReference type="Gene3D" id="3.60.15.10">
    <property type="entry name" value="Ribonuclease Z/Hydroxyacylglutathione hydrolase-like"/>
    <property type="match status" value="1"/>
</dbReference>
<sequence>MRRIALGGALTASAAAGAVASARIARATGASRARIRPYTAGSEHFRDGRFHNLEPVSAFSREQVVDLVKAMARRGSEGSPSRPIPVLVPLAPAVAADLGVTWLGHASTLVEVDRHRFLTDPVWSDRVSPSQAMGPRRFHPVPVRVGQLPKLDAVLISHDHYDHLDEWSVRAIAAAQPVRFIVPLGVGAHLRSWGVASHRITELDWNESTTVGESSPVEVTCTPARHFSGRGLSRNTTLWSSFVLAGPRHRVFFGGDSGYMAEFARIGAEHGPFDLTVLPVGAYAEQWPDVHMNPEEAVRAHGDLTAPRGGVLLPVHWGTFNLAFHSWVDPMVRLQAASEAAGARVVVPRPGQRVDMVKPLPTDRWWLRCG</sequence>
<evidence type="ECO:0000313" key="2">
    <source>
        <dbReference type="EMBL" id="MBD8505785.1"/>
    </source>
</evidence>
<evidence type="ECO:0000313" key="3">
    <source>
        <dbReference type="Proteomes" id="UP000642993"/>
    </source>
</evidence>
<dbReference type="GO" id="GO:0005737">
    <property type="term" value="C:cytoplasm"/>
    <property type="evidence" value="ECO:0007669"/>
    <property type="project" value="TreeGrafter"/>
</dbReference>
<proteinExistence type="predicted"/>
<keyword evidence="3" id="KW-1185">Reference proteome</keyword>
<comment type="caution">
    <text evidence="2">The sequence shown here is derived from an EMBL/GenBank/DDBJ whole genome shotgun (WGS) entry which is preliminary data.</text>
</comment>
<dbReference type="GO" id="GO:0070290">
    <property type="term" value="F:N-acylphosphatidylethanolamine-specific phospholipase D activity"/>
    <property type="evidence" value="ECO:0007669"/>
    <property type="project" value="InterPro"/>
</dbReference>
<reference evidence="2" key="1">
    <citation type="submission" date="2020-09" db="EMBL/GenBank/DDBJ databases">
        <title>Hoyosella lacisalsi sp. nov., a halotolerant actinobacterium isolated from soil of Lake Gudzhirganskoe.</title>
        <authorList>
            <person name="Yang Q."/>
            <person name="Guo P.Y."/>
            <person name="Liu S.W."/>
            <person name="Li F.N."/>
            <person name="Sun C.H."/>
        </authorList>
    </citation>
    <scope>NUCLEOTIDE SEQUENCE</scope>
    <source>
        <strain evidence="2">G463</strain>
    </source>
</reference>
<dbReference type="SUPFAM" id="SSF56281">
    <property type="entry name" value="Metallo-hydrolase/oxidoreductase"/>
    <property type="match status" value="1"/>
</dbReference>
<organism evidence="2 3">
    <name type="scientific">Lolliginicoccus lacisalsi</name>
    <dbReference type="NCBI Taxonomy" id="2742202"/>
    <lineage>
        <taxon>Bacteria</taxon>
        <taxon>Bacillati</taxon>
        <taxon>Actinomycetota</taxon>
        <taxon>Actinomycetes</taxon>
        <taxon>Mycobacteriales</taxon>
        <taxon>Hoyosellaceae</taxon>
        <taxon>Lolliginicoccus</taxon>
    </lineage>
</organism>
<accession>A0A927JBE7</accession>
<dbReference type="GO" id="GO:0008270">
    <property type="term" value="F:zinc ion binding"/>
    <property type="evidence" value="ECO:0007669"/>
    <property type="project" value="InterPro"/>
</dbReference>
<dbReference type="PANTHER" id="PTHR15032:SF4">
    <property type="entry name" value="N-ACYL-PHOSPHATIDYLETHANOLAMINE-HYDROLYZING PHOSPHOLIPASE D"/>
    <property type="match status" value="1"/>
</dbReference>
<dbReference type="PANTHER" id="PTHR15032">
    <property type="entry name" value="N-ACYL-PHOSPHATIDYLETHANOLAMINE-HYDROLYZING PHOSPHOLIPASE D"/>
    <property type="match status" value="1"/>
</dbReference>
<dbReference type="InterPro" id="IPR036866">
    <property type="entry name" value="RibonucZ/Hydroxyglut_hydro"/>
</dbReference>